<dbReference type="InterPro" id="IPR004875">
    <property type="entry name" value="DDE_SF_endonuclease_dom"/>
</dbReference>
<evidence type="ECO:0000313" key="2">
    <source>
        <dbReference type="EMBL" id="KAF2834453.1"/>
    </source>
</evidence>
<dbReference type="GO" id="GO:0003676">
    <property type="term" value="F:nucleic acid binding"/>
    <property type="evidence" value="ECO:0007669"/>
    <property type="project" value="InterPro"/>
</dbReference>
<evidence type="ECO:0000259" key="1">
    <source>
        <dbReference type="Pfam" id="PF03184"/>
    </source>
</evidence>
<protein>
    <submittedName>
        <fullName evidence="2">CENP-B protein</fullName>
    </submittedName>
</protein>
<gene>
    <name evidence="2" type="ORF">M501DRAFT_1001067</name>
</gene>
<dbReference type="OrthoDB" id="5425161at2759"/>
<comment type="caution">
    <text evidence="2">The sequence shown here is derived from an EMBL/GenBank/DDBJ whole genome shotgun (WGS) entry which is preliminary data.</text>
</comment>
<dbReference type="Pfam" id="PF03184">
    <property type="entry name" value="DDE_1"/>
    <property type="match status" value="1"/>
</dbReference>
<organism evidence="2 3">
    <name type="scientific">Patellaria atrata CBS 101060</name>
    <dbReference type="NCBI Taxonomy" id="1346257"/>
    <lineage>
        <taxon>Eukaryota</taxon>
        <taxon>Fungi</taxon>
        <taxon>Dikarya</taxon>
        <taxon>Ascomycota</taxon>
        <taxon>Pezizomycotina</taxon>
        <taxon>Dothideomycetes</taxon>
        <taxon>Dothideomycetes incertae sedis</taxon>
        <taxon>Patellariales</taxon>
        <taxon>Patellariaceae</taxon>
        <taxon>Patellaria</taxon>
    </lineage>
</organism>
<proteinExistence type="predicted"/>
<dbReference type="AlphaFoldDB" id="A0A9P4S3M2"/>
<dbReference type="Proteomes" id="UP000799429">
    <property type="component" value="Unassembled WGS sequence"/>
</dbReference>
<reference evidence="2" key="1">
    <citation type="journal article" date="2020" name="Stud. Mycol.">
        <title>101 Dothideomycetes genomes: a test case for predicting lifestyles and emergence of pathogens.</title>
        <authorList>
            <person name="Haridas S."/>
            <person name="Albert R."/>
            <person name="Binder M."/>
            <person name="Bloem J."/>
            <person name="Labutti K."/>
            <person name="Salamov A."/>
            <person name="Andreopoulos B."/>
            <person name="Baker S."/>
            <person name="Barry K."/>
            <person name="Bills G."/>
            <person name="Bluhm B."/>
            <person name="Cannon C."/>
            <person name="Castanera R."/>
            <person name="Culley D."/>
            <person name="Daum C."/>
            <person name="Ezra D."/>
            <person name="Gonzalez J."/>
            <person name="Henrissat B."/>
            <person name="Kuo A."/>
            <person name="Liang C."/>
            <person name="Lipzen A."/>
            <person name="Lutzoni F."/>
            <person name="Magnuson J."/>
            <person name="Mondo S."/>
            <person name="Nolan M."/>
            <person name="Ohm R."/>
            <person name="Pangilinan J."/>
            <person name="Park H.-J."/>
            <person name="Ramirez L."/>
            <person name="Alfaro M."/>
            <person name="Sun H."/>
            <person name="Tritt A."/>
            <person name="Yoshinaga Y."/>
            <person name="Zwiers L.-H."/>
            <person name="Turgeon B."/>
            <person name="Goodwin S."/>
            <person name="Spatafora J."/>
            <person name="Crous P."/>
            <person name="Grigoriev I."/>
        </authorList>
    </citation>
    <scope>NUCLEOTIDE SEQUENCE</scope>
    <source>
        <strain evidence="2">CBS 101060</strain>
    </source>
</reference>
<accession>A0A9P4S3M2</accession>
<sequence length="72" mass="8432">MLAVSDNGWTTDKLGFEWIKHFDNYTKSYIKGVYRLLILDGHSSHATPKFDQYCMENKIITLCMPSYTSHRL</sequence>
<evidence type="ECO:0000313" key="3">
    <source>
        <dbReference type="Proteomes" id="UP000799429"/>
    </source>
</evidence>
<feature type="domain" description="DDE-1" evidence="1">
    <location>
        <begin position="4"/>
        <end position="71"/>
    </location>
</feature>
<dbReference type="EMBL" id="MU006118">
    <property type="protein sequence ID" value="KAF2834453.1"/>
    <property type="molecule type" value="Genomic_DNA"/>
</dbReference>
<name>A0A9P4S3M2_9PEZI</name>
<keyword evidence="3" id="KW-1185">Reference proteome</keyword>